<keyword evidence="1" id="KW-1133">Transmembrane helix</keyword>
<evidence type="ECO:0000313" key="3">
    <source>
        <dbReference type="Proteomes" id="UP001610335"/>
    </source>
</evidence>
<reference evidence="2 3" key="1">
    <citation type="submission" date="2024-07" db="EMBL/GenBank/DDBJ databases">
        <title>Section-level genome sequencing and comparative genomics of Aspergillus sections Usti and Cavernicolus.</title>
        <authorList>
            <consortium name="Lawrence Berkeley National Laboratory"/>
            <person name="Nybo J.L."/>
            <person name="Vesth T.C."/>
            <person name="Theobald S."/>
            <person name="Frisvad J.C."/>
            <person name="Larsen T.O."/>
            <person name="Kjaerboelling I."/>
            <person name="Rothschild-Mancinelli K."/>
            <person name="Lyhne E.K."/>
            <person name="Kogle M.E."/>
            <person name="Barry K."/>
            <person name="Clum A."/>
            <person name="Na H."/>
            <person name="Ledsgaard L."/>
            <person name="Lin J."/>
            <person name="Lipzen A."/>
            <person name="Kuo A."/>
            <person name="Riley R."/>
            <person name="Mondo S."/>
            <person name="LaButti K."/>
            <person name="Haridas S."/>
            <person name="Pangalinan J."/>
            <person name="Salamov A.A."/>
            <person name="Simmons B.A."/>
            <person name="Magnuson J.K."/>
            <person name="Chen J."/>
            <person name="Drula E."/>
            <person name="Henrissat B."/>
            <person name="Wiebenga A."/>
            <person name="Lubbers R.J."/>
            <person name="Gomes A.C."/>
            <person name="Makela M.R."/>
            <person name="Stajich J."/>
            <person name="Grigoriev I.V."/>
            <person name="Mortensen U.H."/>
            <person name="De vries R.P."/>
            <person name="Baker S.E."/>
            <person name="Andersen M.R."/>
        </authorList>
    </citation>
    <scope>NUCLEOTIDE SEQUENCE [LARGE SCALE GENOMIC DNA]</scope>
    <source>
        <strain evidence="2 3">CBS 600.67</strain>
    </source>
</reference>
<keyword evidence="3" id="KW-1185">Reference proteome</keyword>
<protein>
    <submittedName>
        <fullName evidence="2">Uncharacterized protein</fullName>
    </submittedName>
</protein>
<dbReference type="Proteomes" id="UP001610335">
    <property type="component" value="Unassembled WGS sequence"/>
</dbReference>
<dbReference type="EMBL" id="JBFXLS010000050">
    <property type="protein sequence ID" value="KAL2823707.1"/>
    <property type="molecule type" value="Genomic_DNA"/>
</dbReference>
<proteinExistence type="predicted"/>
<keyword evidence="1" id="KW-0812">Transmembrane</keyword>
<comment type="caution">
    <text evidence="2">The sequence shown here is derived from an EMBL/GenBank/DDBJ whole genome shotgun (WGS) entry which is preliminary data.</text>
</comment>
<sequence length="204" mass="22644">MDCTAACPHQNLLQSRYVRSRYILRTVCTLIVCWVLDLGTKMKTIAQQTPSWIDRHGHSHQPHHMTFSSVILLRLPSPLKSYLTCHVRNIELVKLWATSHGNISGVIPSKPSSWSLKSQESTSSLNKFGRDSSSGGQVGKSKSPLTGSLFPFLEISQPSAAYLRLSRTIPPRSIEDELQGGETKRLSCTVALHVVYMALQSLVC</sequence>
<accession>A0ABR4I9T9</accession>
<organism evidence="2 3">
    <name type="scientific">Aspergillus cavernicola</name>
    <dbReference type="NCBI Taxonomy" id="176166"/>
    <lineage>
        <taxon>Eukaryota</taxon>
        <taxon>Fungi</taxon>
        <taxon>Dikarya</taxon>
        <taxon>Ascomycota</taxon>
        <taxon>Pezizomycotina</taxon>
        <taxon>Eurotiomycetes</taxon>
        <taxon>Eurotiomycetidae</taxon>
        <taxon>Eurotiales</taxon>
        <taxon>Aspergillaceae</taxon>
        <taxon>Aspergillus</taxon>
        <taxon>Aspergillus subgen. Nidulantes</taxon>
    </lineage>
</organism>
<keyword evidence="1" id="KW-0472">Membrane</keyword>
<gene>
    <name evidence="2" type="ORF">BDW59DRAFT_96288</name>
</gene>
<feature type="transmembrane region" description="Helical" evidence="1">
    <location>
        <begin position="22"/>
        <end position="39"/>
    </location>
</feature>
<evidence type="ECO:0000256" key="1">
    <source>
        <dbReference type="SAM" id="Phobius"/>
    </source>
</evidence>
<name>A0ABR4I9T9_9EURO</name>
<evidence type="ECO:0000313" key="2">
    <source>
        <dbReference type="EMBL" id="KAL2823707.1"/>
    </source>
</evidence>